<organism evidence="1 2">
    <name type="scientific">Neisseria lisongii</name>
    <dbReference type="NCBI Taxonomy" id="2912188"/>
    <lineage>
        <taxon>Bacteria</taxon>
        <taxon>Pseudomonadati</taxon>
        <taxon>Pseudomonadota</taxon>
        <taxon>Betaproteobacteria</taxon>
        <taxon>Neisseriales</taxon>
        <taxon>Neisseriaceae</taxon>
        <taxon>Neisseria</taxon>
    </lineage>
</organism>
<dbReference type="InterPro" id="IPR037178">
    <property type="entry name" value="ColicinD_C_sf"/>
</dbReference>
<dbReference type="InterPro" id="IPR038233">
    <property type="entry name" value="Colicin_D/E5_nuclease"/>
</dbReference>
<proteinExistence type="predicted"/>
<evidence type="ECO:0000313" key="1">
    <source>
        <dbReference type="EMBL" id="WCL72426.1"/>
    </source>
</evidence>
<protein>
    <submittedName>
        <fullName evidence="1">Colicin D domain-containing protein</fullName>
    </submittedName>
</protein>
<sequence length="153" mass="17858">MLGKQRAQLFRDGGLTAKEFARLQLDKNFKQVRLETLYDAIVQKPVDTRSLKGVSFSYKQLRDKFKHAQEAGIATKPNLDGVESYRKYILEVMNRSETRQFGRYLADKNAKVFYHEPSETVAVFTETNKFLSIWQFEQGSKQHKNYIKTGNLR</sequence>
<name>A0ABY7RNT3_9NEIS</name>
<dbReference type="Proteomes" id="UP001221268">
    <property type="component" value="Chromosome"/>
</dbReference>
<dbReference type="Gene3D" id="3.10.450.200">
    <property type="match status" value="1"/>
</dbReference>
<keyword evidence="2" id="KW-1185">Reference proteome</keyword>
<evidence type="ECO:0000313" key="2">
    <source>
        <dbReference type="Proteomes" id="UP001221268"/>
    </source>
</evidence>
<dbReference type="EMBL" id="CP116766">
    <property type="protein sequence ID" value="WCL72426.1"/>
    <property type="molecule type" value="Genomic_DNA"/>
</dbReference>
<reference evidence="1 2" key="1">
    <citation type="submission" date="2023-01" db="EMBL/GenBank/DDBJ databases">
        <authorList>
            <person name="Yang C."/>
        </authorList>
    </citation>
    <scope>NUCLEOTIDE SEQUENCE [LARGE SCALE GENOMIC DNA]</scope>
    <source>
        <strain evidence="1 2">ZJ106</strain>
    </source>
</reference>
<accession>A0ABY7RNT3</accession>
<dbReference type="SUPFAM" id="SSF102824">
    <property type="entry name" value="Colicin D/E5 nuclease domain"/>
    <property type="match status" value="1"/>
</dbReference>
<gene>
    <name evidence="1" type="ORF">PJU73_03980</name>
</gene>